<dbReference type="InterPro" id="IPR007110">
    <property type="entry name" value="Ig-like_dom"/>
</dbReference>
<feature type="domain" description="Ig-like" evidence="1">
    <location>
        <begin position="51"/>
        <end position="105"/>
    </location>
</feature>
<name>A0AAV7XQQ1_9NEOP</name>
<proteinExistence type="predicted"/>
<keyword evidence="3" id="KW-1185">Reference proteome</keyword>
<dbReference type="AlphaFoldDB" id="A0AAV7XQQ1"/>
<evidence type="ECO:0000313" key="2">
    <source>
        <dbReference type="EMBL" id="KAJ1528327.1"/>
    </source>
</evidence>
<dbReference type="Proteomes" id="UP001075354">
    <property type="component" value="Chromosome 4"/>
</dbReference>
<dbReference type="PROSITE" id="PS50835">
    <property type="entry name" value="IG_LIKE"/>
    <property type="match status" value="1"/>
</dbReference>
<dbReference type="PANTHER" id="PTHR23278">
    <property type="entry name" value="SIDESTEP PROTEIN"/>
    <property type="match status" value="1"/>
</dbReference>
<accession>A0AAV7XQQ1</accession>
<organism evidence="2 3">
    <name type="scientific">Megalurothrips usitatus</name>
    <name type="common">bean blossom thrips</name>
    <dbReference type="NCBI Taxonomy" id="439358"/>
    <lineage>
        <taxon>Eukaryota</taxon>
        <taxon>Metazoa</taxon>
        <taxon>Ecdysozoa</taxon>
        <taxon>Arthropoda</taxon>
        <taxon>Hexapoda</taxon>
        <taxon>Insecta</taxon>
        <taxon>Pterygota</taxon>
        <taxon>Neoptera</taxon>
        <taxon>Paraneoptera</taxon>
        <taxon>Thysanoptera</taxon>
        <taxon>Terebrantia</taxon>
        <taxon>Thripoidea</taxon>
        <taxon>Thripidae</taxon>
        <taxon>Megalurothrips</taxon>
    </lineage>
</organism>
<dbReference type="InterPro" id="IPR036179">
    <property type="entry name" value="Ig-like_dom_sf"/>
</dbReference>
<gene>
    <name evidence="2" type="ORF">ONE63_006748</name>
</gene>
<evidence type="ECO:0000313" key="3">
    <source>
        <dbReference type="Proteomes" id="UP001075354"/>
    </source>
</evidence>
<dbReference type="Gene3D" id="2.60.40.10">
    <property type="entry name" value="Immunoglobulins"/>
    <property type="match status" value="2"/>
</dbReference>
<evidence type="ECO:0000259" key="1">
    <source>
        <dbReference type="PROSITE" id="PS50835"/>
    </source>
</evidence>
<comment type="caution">
    <text evidence="2">The sequence shown here is derived from an EMBL/GenBank/DDBJ whole genome shotgun (WGS) entry which is preliminary data.</text>
</comment>
<sequence>MPGSATETISVLTLTAAAEDHGRQIECRAENALFADSEIRDQWQLDVQYSPRVAVRLGEQINASSIRVGGGVYLECSVDANPAAGLISWTHNVSAQSAPAEQGVP</sequence>
<dbReference type="EMBL" id="JAPTSV010000004">
    <property type="protein sequence ID" value="KAJ1528327.1"/>
    <property type="molecule type" value="Genomic_DNA"/>
</dbReference>
<dbReference type="InterPro" id="IPR013783">
    <property type="entry name" value="Ig-like_fold"/>
</dbReference>
<protein>
    <recommendedName>
        <fullName evidence="1">Ig-like domain-containing protein</fullName>
    </recommendedName>
</protein>
<reference evidence="2" key="1">
    <citation type="submission" date="2022-12" db="EMBL/GenBank/DDBJ databases">
        <title>Chromosome-level genome assembly of the bean flower thrips Megalurothrips usitatus.</title>
        <authorList>
            <person name="Ma L."/>
            <person name="Liu Q."/>
            <person name="Li H."/>
            <person name="Cai W."/>
        </authorList>
    </citation>
    <scope>NUCLEOTIDE SEQUENCE</scope>
    <source>
        <strain evidence="2">Cailab_2022a</strain>
    </source>
</reference>
<dbReference type="SUPFAM" id="SSF48726">
    <property type="entry name" value="Immunoglobulin"/>
    <property type="match status" value="1"/>
</dbReference>
<dbReference type="PANTHER" id="PTHR23278:SF19">
    <property type="entry name" value="OBSCURIN"/>
    <property type="match status" value="1"/>
</dbReference>